<dbReference type="AlphaFoldDB" id="A0AAW0Q779"/>
<protein>
    <submittedName>
        <fullName evidence="2">Uncharacterized protein</fullName>
    </submittedName>
</protein>
<gene>
    <name evidence="2" type="ORF">PG999_014662</name>
</gene>
<keyword evidence="3" id="KW-1185">Reference proteome</keyword>
<feature type="region of interest" description="Disordered" evidence="1">
    <location>
        <begin position="1"/>
        <end position="21"/>
    </location>
</feature>
<feature type="region of interest" description="Disordered" evidence="1">
    <location>
        <begin position="232"/>
        <end position="480"/>
    </location>
</feature>
<feature type="region of interest" description="Disordered" evidence="1">
    <location>
        <begin position="519"/>
        <end position="555"/>
    </location>
</feature>
<dbReference type="Proteomes" id="UP001392437">
    <property type="component" value="Unassembled WGS sequence"/>
</dbReference>
<comment type="caution">
    <text evidence="2">The sequence shown here is derived from an EMBL/GenBank/DDBJ whole genome shotgun (WGS) entry which is preliminary data.</text>
</comment>
<accession>A0AAW0Q779</accession>
<proteinExistence type="predicted"/>
<name>A0AAW0Q779_9PEZI</name>
<evidence type="ECO:0000313" key="2">
    <source>
        <dbReference type="EMBL" id="KAK8093075.1"/>
    </source>
</evidence>
<feature type="region of interest" description="Disordered" evidence="1">
    <location>
        <begin position="67"/>
        <end position="133"/>
    </location>
</feature>
<organism evidence="2 3">
    <name type="scientific">Apiospora kogelbergensis</name>
    <dbReference type="NCBI Taxonomy" id="1337665"/>
    <lineage>
        <taxon>Eukaryota</taxon>
        <taxon>Fungi</taxon>
        <taxon>Dikarya</taxon>
        <taxon>Ascomycota</taxon>
        <taxon>Pezizomycotina</taxon>
        <taxon>Sordariomycetes</taxon>
        <taxon>Xylariomycetidae</taxon>
        <taxon>Amphisphaeriales</taxon>
        <taxon>Apiosporaceae</taxon>
        <taxon>Apiospora</taxon>
    </lineage>
</organism>
<reference evidence="2 3" key="1">
    <citation type="submission" date="2023-01" db="EMBL/GenBank/DDBJ databases">
        <title>Analysis of 21 Apiospora genomes using comparative genomics revels a genus with tremendous synthesis potential of carbohydrate active enzymes and secondary metabolites.</title>
        <authorList>
            <person name="Sorensen T."/>
        </authorList>
    </citation>
    <scope>NUCLEOTIDE SEQUENCE [LARGE SCALE GENOMIC DNA]</scope>
    <source>
        <strain evidence="2 3">CBS 117206</strain>
    </source>
</reference>
<evidence type="ECO:0000313" key="3">
    <source>
        <dbReference type="Proteomes" id="UP001392437"/>
    </source>
</evidence>
<feature type="compositionally biased region" description="Basic and acidic residues" evidence="1">
    <location>
        <begin position="355"/>
        <end position="366"/>
    </location>
</feature>
<feature type="compositionally biased region" description="Polar residues" evidence="1">
    <location>
        <begin position="402"/>
        <end position="426"/>
    </location>
</feature>
<dbReference type="EMBL" id="JAQQWP010000012">
    <property type="protein sequence ID" value="KAK8093075.1"/>
    <property type="molecule type" value="Genomic_DNA"/>
</dbReference>
<sequence length="555" mass="60173">MSRVPLDSFLPSGAISDPNEYPLSYAKLANGASPYSVISPLALPRSVSQASYFEDPQLALLASHNQHRPFPTVTNGAGGVHSHPPTSYPQQRQSRSSEQQSRPNYEHHQERYLSPHRGSSAARERSAMSPSRSQILETASGFASPSLAPFGDLSSPEQTTLQLRRVTLQNRRLLENWEAERAHLEANRSRAEEIYKEERAIMDEERLVWAEMEAHYQSKIRLLEQENQEFRSHLEQQATGRSEALSGTRGGGYEASGKLSSPSHGGIPALQLPPFSTAGSPGSVPPGRTMPASDPFVPLDPRLQSMSPQNGSGGSGTPSQEHVPSIDIKEILPHLEGIPLKSTAVQKTTFTDGSSSRKESPADSHSDSPTGSKSKVSPAEMTHKTLRAPEQARLTMHAGHTPNHSISLLSTAASTIVPNTADSSGAATPVQRPSEIEGLRAPNVSEANIRRDTEDSDDEEDRQLFEPSEGDPQLTGPLTLRNIPAKDEIFLQRVTEKLTSSIDFNNATPTVLKHNVMEDAEEQAQPQLPENVPVTNAPAEKAQTEGAKELISPGG</sequence>
<evidence type="ECO:0000256" key="1">
    <source>
        <dbReference type="SAM" id="MobiDB-lite"/>
    </source>
</evidence>
<feature type="compositionally biased region" description="Polar residues" evidence="1">
    <location>
        <begin position="343"/>
        <end position="354"/>
    </location>
</feature>
<feature type="compositionally biased region" description="Basic and acidic residues" evidence="1">
    <location>
        <begin position="104"/>
        <end position="113"/>
    </location>
</feature>
<feature type="compositionally biased region" description="Low complexity" evidence="1">
    <location>
        <begin position="84"/>
        <end position="103"/>
    </location>
</feature>